<name>A0A1H1A4U2_9ACTN</name>
<feature type="region of interest" description="Disordered" evidence="1">
    <location>
        <begin position="1"/>
        <end position="78"/>
    </location>
</feature>
<evidence type="ECO:0000313" key="3">
    <source>
        <dbReference type="Proteomes" id="UP000217103"/>
    </source>
</evidence>
<gene>
    <name evidence="2" type="ORF">SAMN04489764_0305</name>
</gene>
<keyword evidence="3" id="KW-1185">Reference proteome</keyword>
<proteinExistence type="predicted"/>
<evidence type="ECO:0000256" key="1">
    <source>
        <dbReference type="SAM" id="MobiDB-lite"/>
    </source>
</evidence>
<dbReference type="AlphaFoldDB" id="A0A1H1A4U2"/>
<reference evidence="2 3" key="1">
    <citation type="submission" date="2016-10" db="EMBL/GenBank/DDBJ databases">
        <authorList>
            <person name="de Groot N.N."/>
        </authorList>
    </citation>
    <scope>NUCLEOTIDE SEQUENCE [LARGE SCALE GENOMIC DNA]</scope>
    <source>
        <strain evidence="2 3">DSM 43794</strain>
    </source>
</reference>
<dbReference type="STRING" id="35622.SAMN04489764_0305"/>
<evidence type="ECO:0000313" key="2">
    <source>
        <dbReference type="EMBL" id="SDQ34366.1"/>
    </source>
</evidence>
<sequence>MPGSNDAPARRVHVSPGVVLPGHGGVRALTRSPVSGARGDRVAPFPPPRLPAGAVADRPEAARRRLAREAAPDTEEPT</sequence>
<dbReference type="Proteomes" id="UP000217103">
    <property type="component" value="Unassembled WGS sequence"/>
</dbReference>
<accession>A0A1H1A4U2</accession>
<organism evidence="2 3">
    <name type="scientific">Thermostaphylospora chromogena</name>
    <dbReference type="NCBI Taxonomy" id="35622"/>
    <lineage>
        <taxon>Bacteria</taxon>
        <taxon>Bacillati</taxon>
        <taxon>Actinomycetota</taxon>
        <taxon>Actinomycetes</taxon>
        <taxon>Streptosporangiales</taxon>
        <taxon>Thermomonosporaceae</taxon>
        <taxon>Thermostaphylospora</taxon>
    </lineage>
</organism>
<feature type="compositionally biased region" description="Basic and acidic residues" evidence="1">
    <location>
        <begin position="57"/>
        <end position="71"/>
    </location>
</feature>
<protein>
    <submittedName>
        <fullName evidence="2">Uncharacterized protein</fullName>
    </submittedName>
</protein>
<dbReference type="EMBL" id="FNKK01000002">
    <property type="protein sequence ID" value="SDQ34366.1"/>
    <property type="molecule type" value="Genomic_DNA"/>
</dbReference>